<evidence type="ECO:0000313" key="7">
    <source>
        <dbReference type="Proteomes" id="UP000557842"/>
    </source>
</evidence>
<dbReference type="Gene3D" id="3.40.50.2000">
    <property type="entry name" value="Glycogen Phosphorylase B"/>
    <property type="match status" value="2"/>
</dbReference>
<gene>
    <name evidence="5" type="ORF">AAH17_03230</name>
    <name evidence="6" type="ORF">AAH24_06185</name>
    <name evidence="4" type="ORF">BVH53_02750</name>
</gene>
<keyword evidence="1 5" id="KW-0808">Transferase</keyword>
<dbReference type="PANTHER" id="PTHR46401:SF2">
    <property type="entry name" value="GLYCOSYLTRANSFERASE WBBK-RELATED"/>
    <property type="match status" value="1"/>
</dbReference>
<evidence type="ECO:0000313" key="5">
    <source>
        <dbReference type="EMBL" id="EAK0452670.1"/>
    </source>
</evidence>
<accession>A0A5L4M8Y5</accession>
<evidence type="ECO:0000313" key="4">
    <source>
        <dbReference type="EMBL" id="EAI5407624.1"/>
    </source>
</evidence>
<dbReference type="EMBL" id="AACCXK010000004">
    <property type="protein sequence ID" value="EAK0452670.1"/>
    <property type="molecule type" value="Genomic_DNA"/>
</dbReference>
<dbReference type="EMBL" id="AACCXM010000004">
    <property type="protein sequence ID" value="EAK0468946.1"/>
    <property type="molecule type" value="Genomic_DNA"/>
</dbReference>
<reference evidence="5 7" key="1">
    <citation type="submission" date="2018-05" db="EMBL/GenBank/DDBJ databases">
        <authorList>
            <consortium name="PulseNet: The National Subtyping Network for Foodborne Disease Surveillance"/>
            <person name="Tarr C.L."/>
            <person name="Trees E."/>
            <person name="Katz L.S."/>
            <person name="Carleton-Romer H.A."/>
            <person name="Stroika S."/>
            <person name="Kucerova Z."/>
            <person name="Roache K.F."/>
            <person name="Sabol A.L."/>
            <person name="Besser J."/>
            <person name="Gerner-Smidt P."/>
        </authorList>
    </citation>
    <scope>NUCLEOTIDE SEQUENCE</scope>
    <source>
        <strain evidence="5">2014D-0197</strain>
        <strain evidence="4 7">2016D-0221</strain>
        <strain evidence="6">D4313</strain>
    </source>
</reference>
<dbReference type="RefSeq" id="WP_002850277.1">
    <property type="nucleotide sequence ID" value="NZ_AABUZP020000015.1"/>
</dbReference>
<evidence type="ECO:0000256" key="1">
    <source>
        <dbReference type="ARBA" id="ARBA00022679"/>
    </source>
</evidence>
<dbReference type="GO" id="GO:0016757">
    <property type="term" value="F:glycosyltransferase activity"/>
    <property type="evidence" value="ECO:0007669"/>
    <property type="project" value="InterPro"/>
</dbReference>
<sequence length="343" mass="39081">MKKIVFLRTDPSATGGAERYLTRLKNALKNSGINSEIRSFKGNKKLSSWLKALKFNAQVKNEKNEDEIYFSLDRVTSADIYRAGDGVHKVYRSLKPFWFFNPLNFVYVYLEKRCFLNSKSIITNSNLIKQQIIDTYGIDKDKITTIYNGINLPTKVEKGSAKMRLCEKFGLNYELPILLFVGSGFKRKGVSEFLSIISKISLAINTIIVGSDKNIKKYKNLAKKLGINAIFTGKQRVVNDFYEGADMFIFPTHYEPFSNVILEALSYGCVCITTRQNGASEILDKDFIMDQPKSFEIANFIEKILKDNKLLSKIQTSNLELSKKFSIEDNAKKTMEIINAHTN</sequence>
<dbReference type="AlphaFoldDB" id="A0A5L4M8Y5"/>
<dbReference type="Pfam" id="PF00534">
    <property type="entry name" value="Glycos_transf_1"/>
    <property type="match status" value="1"/>
</dbReference>
<comment type="caution">
    <text evidence="5">The sequence shown here is derived from an EMBL/GenBank/DDBJ whole genome shotgun (WGS) entry which is preliminary data.</text>
</comment>
<evidence type="ECO:0000259" key="3">
    <source>
        <dbReference type="Pfam" id="PF13439"/>
    </source>
</evidence>
<dbReference type="EMBL" id="AABQDW010000003">
    <property type="protein sequence ID" value="EAI5407624.1"/>
    <property type="molecule type" value="Genomic_DNA"/>
</dbReference>
<name>A0A5L4M8Y5_CAMFE</name>
<dbReference type="GO" id="GO:0009103">
    <property type="term" value="P:lipopolysaccharide biosynthetic process"/>
    <property type="evidence" value="ECO:0007669"/>
    <property type="project" value="TreeGrafter"/>
</dbReference>
<protein>
    <submittedName>
        <fullName evidence="5">Glycosyltransferase family 4 protein</fullName>
    </submittedName>
</protein>
<organism evidence="5">
    <name type="scientific">Campylobacter fetus</name>
    <dbReference type="NCBI Taxonomy" id="196"/>
    <lineage>
        <taxon>Bacteria</taxon>
        <taxon>Pseudomonadati</taxon>
        <taxon>Campylobacterota</taxon>
        <taxon>Epsilonproteobacteria</taxon>
        <taxon>Campylobacterales</taxon>
        <taxon>Campylobacteraceae</taxon>
        <taxon>Campylobacter</taxon>
    </lineage>
</organism>
<dbReference type="SUPFAM" id="SSF53756">
    <property type="entry name" value="UDP-Glycosyltransferase/glycogen phosphorylase"/>
    <property type="match status" value="1"/>
</dbReference>
<evidence type="ECO:0000259" key="2">
    <source>
        <dbReference type="Pfam" id="PF00534"/>
    </source>
</evidence>
<dbReference type="InterPro" id="IPR001296">
    <property type="entry name" value="Glyco_trans_1"/>
</dbReference>
<dbReference type="InterPro" id="IPR028098">
    <property type="entry name" value="Glyco_trans_4-like_N"/>
</dbReference>
<dbReference type="PANTHER" id="PTHR46401">
    <property type="entry name" value="GLYCOSYLTRANSFERASE WBBK-RELATED"/>
    <property type="match status" value="1"/>
</dbReference>
<proteinExistence type="predicted"/>
<dbReference type="Pfam" id="PF13439">
    <property type="entry name" value="Glyco_transf_4"/>
    <property type="match status" value="1"/>
</dbReference>
<evidence type="ECO:0000313" key="6">
    <source>
        <dbReference type="EMBL" id="EAK0468946.1"/>
    </source>
</evidence>
<feature type="domain" description="Glycosyl transferase family 1" evidence="2">
    <location>
        <begin position="168"/>
        <end position="314"/>
    </location>
</feature>
<dbReference type="Proteomes" id="UP000557842">
    <property type="component" value="Unassembled WGS sequence"/>
</dbReference>
<dbReference type="CDD" id="cd03801">
    <property type="entry name" value="GT4_PimA-like"/>
    <property type="match status" value="1"/>
</dbReference>
<feature type="domain" description="Glycosyltransferase subfamily 4-like N-terminal" evidence="3">
    <location>
        <begin position="98"/>
        <end position="152"/>
    </location>
</feature>